<organism evidence="5 6">
    <name type="scientific">Azospirillum oleiclasticum</name>
    <dbReference type="NCBI Taxonomy" id="2735135"/>
    <lineage>
        <taxon>Bacteria</taxon>
        <taxon>Pseudomonadati</taxon>
        <taxon>Pseudomonadota</taxon>
        <taxon>Alphaproteobacteria</taxon>
        <taxon>Rhodospirillales</taxon>
        <taxon>Azospirillaceae</taxon>
        <taxon>Azospirillum</taxon>
    </lineage>
</organism>
<dbReference type="InterPro" id="IPR008920">
    <property type="entry name" value="TF_FadR/GntR_C"/>
</dbReference>
<dbReference type="InterPro" id="IPR011711">
    <property type="entry name" value="GntR_C"/>
</dbReference>
<sequence>MVVVTREDSQDGLKASDKVFAFFRDKLLNGELKPGDRLLAERELAAALDVSRPLLRESLRSLAMLGFLDIQHGRGTVVRHADVAVLRDFFTFSLAQQPDILEDVMQGRIAIECQAIRLACERASDRDLARVQATLDAIMATLNDPAKGGEADFQFHLAIVGAAHSGVLSTMYAAISALLLRSHVQRRAVTIPVEGIRDYLADAHREVFLSILRRDPDDAERKLREHFTIGDELRRRSIIAAYQDAATANGAARPNNQEGTP</sequence>
<reference evidence="5 6" key="1">
    <citation type="submission" date="2020-05" db="EMBL/GenBank/DDBJ databases">
        <title>Azospirillum oleiclasticum sp. nov, a nitrogen-fixing and heavy crude oil-emulsifying bacterium isolated from the crude oil of Yumen Oilfield.</title>
        <authorList>
            <person name="Wu D."/>
            <person name="Cai M."/>
            <person name="Zhang X."/>
        </authorList>
    </citation>
    <scope>NUCLEOTIDE SEQUENCE [LARGE SCALE GENOMIC DNA]</scope>
    <source>
        <strain evidence="5 6">ROY-1-1-2</strain>
    </source>
</reference>
<dbReference type="SMART" id="SM00895">
    <property type="entry name" value="FCD"/>
    <property type="match status" value="1"/>
</dbReference>
<proteinExistence type="predicted"/>
<keyword evidence="3" id="KW-0804">Transcription</keyword>
<dbReference type="Pfam" id="PF00392">
    <property type="entry name" value="GntR"/>
    <property type="match status" value="1"/>
</dbReference>
<evidence type="ECO:0000256" key="1">
    <source>
        <dbReference type="ARBA" id="ARBA00023015"/>
    </source>
</evidence>
<keyword evidence="2" id="KW-0238">DNA-binding</keyword>
<comment type="caution">
    <text evidence="5">The sequence shown here is derived from an EMBL/GenBank/DDBJ whole genome shotgun (WGS) entry which is preliminary data.</text>
</comment>
<protein>
    <submittedName>
        <fullName evidence="5">FadR family transcriptional regulator</fullName>
    </submittedName>
</protein>
<dbReference type="Gene3D" id="1.20.120.530">
    <property type="entry name" value="GntR ligand-binding domain-like"/>
    <property type="match status" value="1"/>
</dbReference>
<evidence type="ECO:0000259" key="4">
    <source>
        <dbReference type="PROSITE" id="PS50949"/>
    </source>
</evidence>
<dbReference type="Pfam" id="PF07729">
    <property type="entry name" value="FCD"/>
    <property type="match status" value="1"/>
</dbReference>
<accession>A0ABX2TM31</accession>
<dbReference type="InterPro" id="IPR036390">
    <property type="entry name" value="WH_DNA-bd_sf"/>
</dbReference>
<dbReference type="SUPFAM" id="SSF48008">
    <property type="entry name" value="GntR ligand-binding domain-like"/>
    <property type="match status" value="1"/>
</dbReference>
<feature type="domain" description="HTH gntR-type" evidence="4">
    <location>
        <begin position="13"/>
        <end position="81"/>
    </location>
</feature>
<dbReference type="Gene3D" id="1.10.10.10">
    <property type="entry name" value="Winged helix-like DNA-binding domain superfamily/Winged helix DNA-binding domain"/>
    <property type="match status" value="1"/>
</dbReference>
<evidence type="ECO:0000256" key="3">
    <source>
        <dbReference type="ARBA" id="ARBA00023163"/>
    </source>
</evidence>
<dbReference type="PRINTS" id="PR00035">
    <property type="entry name" value="HTHGNTR"/>
</dbReference>
<gene>
    <name evidence="5" type="ORF">HND93_31440</name>
</gene>
<dbReference type="InterPro" id="IPR000524">
    <property type="entry name" value="Tscrpt_reg_HTH_GntR"/>
</dbReference>
<dbReference type="CDD" id="cd07377">
    <property type="entry name" value="WHTH_GntR"/>
    <property type="match status" value="1"/>
</dbReference>
<evidence type="ECO:0000256" key="2">
    <source>
        <dbReference type="ARBA" id="ARBA00023125"/>
    </source>
</evidence>
<dbReference type="RefSeq" id="WP_180286018.1">
    <property type="nucleotide sequence ID" value="NZ_JABFDB010000038.1"/>
</dbReference>
<dbReference type="InterPro" id="IPR036388">
    <property type="entry name" value="WH-like_DNA-bd_sf"/>
</dbReference>
<dbReference type="PANTHER" id="PTHR43537:SF5">
    <property type="entry name" value="UXU OPERON TRANSCRIPTIONAL REGULATOR"/>
    <property type="match status" value="1"/>
</dbReference>
<dbReference type="Proteomes" id="UP000584642">
    <property type="component" value="Unassembled WGS sequence"/>
</dbReference>
<evidence type="ECO:0000313" key="6">
    <source>
        <dbReference type="Proteomes" id="UP000584642"/>
    </source>
</evidence>
<evidence type="ECO:0000313" key="5">
    <source>
        <dbReference type="EMBL" id="NYZ24243.1"/>
    </source>
</evidence>
<keyword evidence="6" id="KW-1185">Reference proteome</keyword>
<dbReference type="PROSITE" id="PS50949">
    <property type="entry name" value="HTH_GNTR"/>
    <property type="match status" value="1"/>
</dbReference>
<name>A0ABX2TM31_9PROT</name>
<keyword evidence="1" id="KW-0805">Transcription regulation</keyword>
<dbReference type="SUPFAM" id="SSF46785">
    <property type="entry name" value="Winged helix' DNA-binding domain"/>
    <property type="match status" value="1"/>
</dbReference>
<dbReference type="EMBL" id="JABFDB010000038">
    <property type="protein sequence ID" value="NYZ24243.1"/>
    <property type="molecule type" value="Genomic_DNA"/>
</dbReference>
<dbReference type="SMART" id="SM00345">
    <property type="entry name" value="HTH_GNTR"/>
    <property type="match status" value="1"/>
</dbReference>
<dbReference type="PANTHER" id="PTHR43537">
    <property type="entry name" value="TRANSCRIPTIONAL REGULATOR, GNTR FAMILY"/>
    <property type="match status" value="1"/>
</dbReference>